<evidence type="ECO:0000256" key="4">
    <source>
        <dbReference type="ARBA" id="ARBA00023136"/>
    </source>
</evidence>
<dbReference type="GO" id="GO:0007166">
    <property type="term" value="P:cell surface receptor signaling pathway"/>
    <property type="evidence" value="ECO:0007669"/>
    <property type="project" value="InterPro"/>
</dbReference>
<dbReference type="OrthoDB" id="6134459at2759"/>
<evidence type="ECO:0000313" key="8">
    <source>
        <dbReference type="EMBL" id="CAG7831685.1"/>
    </source>
</evidence>
<dbReference type="PROSITE" id="PS50261">
    <property type="entry name" value="G_PROTEIN_RECEP_F2_4"/>
    <property type="match status" value="1"/>
</dbReference>
<sequence length="379" mass="43333">MYWYLRPGALTVYLLLLSHCQSCDCESSTEKLYPRINKCCGLNQYYNIRTQICEGAINPLNSSILMVPVSFSENGETFMMRLTPSSPPNCSLEIKTTEIHSNEHIEMELMYFIDTAGNLREQSENDFDYLAIIHPSNRFCIDAVDDTMIFRVCPASCDEEEPCYHKIHKEHNKTFAWLGTLAQVTLIIALVSLILTAVIDSLLIDIVNLHSWTRLSFVTSQFVFLLLFALHNSRWIRHPELNPALCQAFGITYHYSGLVTLCWLSVLNFDLYWTFKVLKPTRSVKFDHKRFICYVCFALGVPLIVVLTAVGIQNSKSKQGSPVCRKDVEEHMSNFNGIYPEYGKNFCSLSVASSGAYWYGPMCFLLLANLFFFSQQPTE</sequence>
<feature type="domain" description="G-protein coupled receptors family 2 profile 2" evidence="7">
    <location>
        <begin position="178"/>
        <end position="379"/>
    </location>
</feature>
<organism evidence="8 9">
    <name type="scientific">Allacma fusca</name>
    <dbReference type="NCBI Taxonomy" id="39272"/>
    <lineage>
        <taxon>Eukaryota</taxon>
        <taxon>Metazoa</taxon>
        <taxon>Ecdysozoa</taxon>
        <taxon>Arthropoda</taxon>
        <taxon>Hexapoda</taxon>
        <taxon>Collembola</taxon>
        <taxon>Symphypleona</taxon>
        <taxon>Sminthuridae</taxon>
        <taxon>Allacma</taxon>
    </lineage>
</organism>
<keyword evidence="3 5" id="KW-1133">Transmembrane helix</keyword>
<evidence type="ECO:0000256" key="1">
    <source>
        <dbReference type="ARBA" id="ARBA00004141"/>
    </source>
</evidence>
<dbReference type="InterPro" id="IPR052808">
    <property type="entry name" value="GPCR_Mth-like"/>
</dbReference>
<evidence type="ECO:0000256" key="3">
    <source>
        <dbReference type="ARBA" id="ARBA00022989"/>
    </source>
</evidence>
<gene>
    <name evidence="8" type="ORF">AFUS01_LOCUS41414</name>
</gene>
<dbReference type="EMBL" id="CAJVCH010561565">
    <property type="protein sequence ID" value="CAG7831685.1"/>
    <property type="molecule type" value="Genomic_DNA"/>
</dbReference>
<dbReference type="PANTHER" id="PTHR46953">
    <property type="entry name" value="G-PROTEIN COUPLED RECEPTOR MTH-LIKE 1-RELATED"/>
    <property type="match status" value="1"/>
</dbReference>
<dbReference type="PANTHER" id="PTHR46953:SF1">
    <property type="entry name" value="G-PROTEIN COUPLED RECEPTOR MTH-LIKE 1-RELATED"/>
    <property type="match status" value="1"/>
</dbReference>
<evidence type="ECO:0000259" key="7">
    <source>
        <dbReference type="PROSITE" id="PS50261"/>
    </source>
</evidence>
<feature type="transmembrane region" description="Helical" evidence="5">
    <location>
        <begin position="291"/>
        <end position="312"/>
    </location>
</feature>
<evidence type="ECO:0000313" key="9">
    <source>
        <dbReference type="Proteomes" id="UP000708208"/>
    </source>
</evidence>
<reference evidence="8" key="1">
    <citation type="submission" date="2021-06" db="EMBL/GenBank/DDBJ databases">
        <authorList>
            <person name="Hodson N. C."/>
            <person name="Mongue J. A."/>
            <person name="Jaron S. K."/>
        </authorList>
    </citation>
    <scope>NUCLEOTIDE SEQUENCE</scope>
</reference>
<dbReference type="GO" id="GO:0004930">
    <property type="term" value="F:G protein-coupled receptor activity"/>
    <property type="evidence" value="ECO:0007669"/>
    <property type="project" value="InterPro"/>
</dbReference>
<proteinExistence type="predicted"/>
<keyword evidence="9" id="KW-1185">Reference proteome</keyword>
<dbReference type="InterPro" id="IPR017981">
    <property type="entry name" value="GPCR_2-like_7TM"/>
</dbReference>
<dbReference type="Pfam" id="PF00002">
    <property type="entry name" value="7tm_2"/>
    <property type="match status" value="1"/>
</dbReference>
<keyword evidence="4 5" id="KW-0472">Membrane</keyword>
<accession>A0A8J2LD26</accession>
<feature type="transmembrane region" description="Helical" evidence="5">
    <location>
        <begin position="175"/>
        <end position="199"/>
    </location>
</feature>
<feature type="transmembrane region" description="Helical" evidence="5">
    <location>
        <begin position="211"/>
        <end position="231"/>
    </location>
</feature>
<name>A0A8J2LD26_9HEXA</name>
<evidence type="ECO:0000256" key="5">
    <source>
        <dbReference type="SAM" id="Phobius"/>
    </source>
</evidence>
<keyword evidence="2 5" id="KW-0812">Transmembrane</keyword>
<evidence type="ECO:0000256" key="6">
    <source>
        <dbReference type="SAM" id="SignalP"/>
    </source>
</evidence>
<dbReference type="InterPro" id="IPR000832">
    <property type="entry name" value="GPCR_2_secretin-like"/>
</dbReference>
<comment type="caution">
    <text evidence="8">The sequence shown here is derived from an EMBL/GenBank/DDBJ whole genome shotgun (WGS) entry which is preliminary data.</text>
</comment>
<dbReference type="AlphaFoldDB" id="A0A8J2LD26"/>
<feature type="chain" id="PRO_5035329037" description="G-protein coupled receptors family 2 profile 2 domain-containing protein" evidence="6">
    <location>
        <begin position="26"/>
        <end position="379"/>
    </location>
</feature>
<dbReference type="Proteomes" id="UP000708208">
    <property type="component" value="Unassembled WGS sequence"/>
</dbReference>
<evidence type="ECO:0000256" key="2">
    <source>
        <dbReference type="ARBA" id="ARBA00022692"/>
    </source>
</evidence>
<keyword evidence="6" id="KW-0732">Signal</keyword>
<dbReference type="GO" id="GO:0016020">
    <property type="term" value="C:membrane"/>
    <property type="evidence" value="ECO:0007669"/>
    <property type="project" value="UniProtKB-SubCell"/>
</dbReference>
<protein>
    <recommendedName>
        <fullName evidence="7">G-protein coupled receptors family 2 profile 2 domain-containing protein</fullName>
    </recommendedName>
</protein>
<feature type="signal peptide" evidence="6">
    <location>
        <begin position="1"/>
        <end position="25"/>
    </location>
</feature>
<comment type="subcellular location">
    <subcellularLocation>
        <location evidence="1">Membrane</location>
        <topology evidence="1">Multi-pass membrane protein</topology>
    </subcellularLocation>
</comment>
<feature type="transmembrane region" description="Helical" evidence="5">
    <location>
        <begin position="356"/>
        <end position="373"/>
    </location>
</feature>